<dbReference type="Proteomes" id="UP000199555">
    <property type="component" value="Unassembled WGS sequence"/>
</dbReference>
<keyword evidence="2" id="KW-1185">Reference proteome</keyword>
<evidence type="ECO:0000313" key="2">
    <source>
        <dbReference type="Proteomes" id="UP000199555"/>
    </source>
</evidence>
<dbReference type="EMBL" id="FNGE01000006">
    <property type="protein sequence ID" value="SDL12796.1"/>
    <property type="molecule type" value="Genomic_DNA"/>
</dbReference>
<dbReference type="STRING" id="525640.SAMN04487971_106196"/>
<name>A0A1G9HJ60_9RHOB</name>
<dbReference type="AlphaFoldDB" id="A0A1G9HJ60"/>
<reference evidence="2" key="1">
    <citation type="submission" date="2016-10" db="EMBL/GenBank/DDBJ databases">
        <authorList>
            <person name="Varghese N."/>
            <person name="Submissions S."/>
        </authorList>
    </citation>
    <scope>NUCLEOTIDE SEQUENCE [LARGE SCALE GENOMIC DNA]</scope>
    <source>
        <strain evidence="2">CGMCC 1.7655</strain>
    </source>
</reference>
<gene>
    <name evidence="1" type="ORF">SAMN04487971_106196</name>
</gene>
<sequence>MDYDVSPHTDARLSGDNSWLDRFTLDPARYTHLIVICGPFTPAMAVRDDSIFVRFRHCVHIGVNLTMVEALRGSIRSKSCWSGTATGPRVRI</sequence>
<dbReference type="RefSeq" id="WP_139166675.1">
    <property type="nucleotide sequence ID" value="NZ_FNGE01000006.1"/>
</dbReference>
<proteinExistence type="predicted"/>
<evidence type="ECO:0000313" key="1">
    <source>
        <dbReference type="EMBL" id="SDL12796.1"/>
    </source>
</evidence>
<protein>
    <submittedName>
        <fullName evidence="1">Uncharacterized protein</fullName>
    </submittedName>
</protein>
<dbReference type="OrthoDB" id="1491277at2"/>
<accession>A0A1G9HJ60</accession>
<organism evidence="1 2">
    <name type="scientific">Paracoccus chinensis</name>
    <dbReference type="NCBI Taxonomy" id="525640"/>
    <lineage>
        <taxon>Bacteria</taxon>
        <taxon>Pseudomonadati</taxon>
        <taxon>Pseudomonadota</taxon>
        <taxon>Alphaproteobacteria</taxon>
        <taxon>Rhodobacterales</taxon>
        <taxon>Paracoccaceae</taxon>
        <taxon>Paracoccus</taxon>
    </lineage>
</organism>